<dbReference type="AlphaFoldDB" id="A0A1G8VS79"/>
<name>A0A1G8VS79_9LACT</name>
<dbReference type="OrthoDB" id="2167448at2"/>
<accession>A0A1G8VS79</accession>
<proteinExistence type="predicted"/>
<keyword evidence="2" id="KW-1185">Reference proteome</keyword>
<dbReference type="Proteomes" id="UP000199433">
    <property type="component" value="Unassembled WGS sequence"/>
</dbReference>
<protein>
    <submittedName>
        <fullName evidence="1">Uncharacterized protein</fullName>
    </submittedName>
</protein>
<gene>
    <name evidence="1" type="ORF">SAMN04488098_100282</name>
</gene>
<evidence type="ECO:0000313" key="1">
    <source>
        <dbReference type="EMBL" id="SDJ68931.1"/>
    </source>
</evidence>
<dbReference type="STRING" id="426701.SAMN04488098_100282"/>
<dbReference type="RefSeq" id="WP_091264404.1">
    <property type="nucleotide sequence ID" value="NZ_FNFK01000002.1"/>
</dbReference>
<organism evidence="1 2">
    <name type="scientific">Alkalibacterium thalassium</name>
    <dbReference type="NCBI Taxonomy" id="426701"/>
    <lineage>
        <taxon>Bacteria</taxon>
        <taxon>Bacillati</taxon>
        <taxon>Bacillota</taxon>
        <taxon>Bacilli</taxon>
        <taxon>Lactobacillales</taxon>
        <taxon>Carnobacteriaceae</taxon>
        <taxon>Alkalibacterium</taxon>
    </lineage>
</organism>
<reference evidence="2" key="1">
    <citation type="submission" date="2016-10" db="EMBL/GenBank/DDBJ databases">
        <authorList>
            <person name="Varghese N."/>
            <person name="Submissions S."/>
        </authorList>
    </citation>
    <scope>NUCLEOTIDE SEQUENCE [LARGE SCALE GENOMIC DNA]</scope>
    <source>
        <strain evidence="2">DSM 19181</strain>
    </source>
</reference>
<dbReference type="EMBL" id="FNFK01000002">
    <property type="protein sequence ID" value="SDJ68931.1"/>
    <property type="molecule type" value="Genomic_DNA"/>
</dbReference>
<sequence>MQEPIIRQDLIEYAFDDWRRLIRNGLTPRQARIDVERDYELLEIEVAELNKRMFEEMEGLLEREGD</sequence>
<evidence type="ECO:0000313" key="2">
    <source>
        <dbReference type="Proteomes" id="UP000199433"/>
    </source>
</evidence>